<dbReference type="AlphaFoldDB" id="F4W4D7"/>
<keyword evidence="3" id="KW-1185">Reference proteome</keyword>
<feature type="transmembrane region" description="Helical" evidence="1">
    <location>
        <begin position="342"/>
        <end position="365"/>
    </location>
</feature>
<feature type="transmembrane region" description="Helical" evidence="1">
    <location>
        <begin position="39"/>
        <end position="61"/>
    </location>
</feature>
<accession>F4W4D7</accession>
<reference evidence="2" key="1">
    <citation type="submission" date="2011-02" db="EMBL/GenBank/DDBJ databases">
        <title>The genome of the leaf-cutting ant Acromyrmex echinatior suggests key adaptations to social evolution and fungus farming.</title>
        <authorList>
            <person name="Nygaard S."/>
            <person name="Zhang G."/>
        </authorList>
    </citation>
    <scope>NUCLEOTIDE SEQUENCE</scope>
</reference>
<feature type="transmembrane region" description="Helical" evidence="1">
    <location>
        <begin position="475"/>
        <end position="497"/>
    </location>
</feature>
<dbReference type="EMBL" id="GL887523">
    <property type="protein sequence ID" value="EGI70935.1"/>
    <property type="molecule type" value="Genomic_DNA"/>
</dbReference>
<keyword evidence="1" id="KW-1133">Transmembrane helix</keyword>
<gene>
    <name evidence="2" type="ORF">G5I_00257</name>
</gene>
<feature type="transmembrane region" description="Helical" evidence="1">
    <location>
        <begin position="127"/>
        <end position="148"/>
    </location>
</feature>
<feature type="transmembrane region" description="Helical" evidence="1">
    <location>
        <begin position="169"/>
        <end position="191"/>
    </location>
</feature>
<keyword evidence="1" id="KW-0472">Membrane</keyword>
<keyword evidence="1" id="KW-0812">Transmembrane</keyword>
<dbReference type="InParanoid" id="F4W4D7"/>
<evidence type="ECO:0000313" key="2">
    <source>
        <dbReference type="EMBL" id="EGI70935.1"/>
    </source>
</evidence>
<dbReference type="Proteomes" id="UP000007755">
    <property type="component" value="Unassembled WGS sequence"/>
</dbReference>
<dbReference type="OrthoDB" id="8185860at2759"/>
<sequence length="567" mass="65510">MDFQNVNSLNVRLNLFSGNLLPMVNHDSSFSFFWKLYSALFWIIQFIMTIAMVPGCIYVPIEKALKDSTVCFIVFIEMFFLILRIRARKNLIYQLIQKLNKILQTADEIMKDVVTTTLKPVKTPLNFYLSAGVISIIAWGCLPFVLIFEKNLFCYEDYRIPAAFTKQPFSLKIFVLGSLFVIISAVCIFLKKASVDVYMVHLVLMITAQYRYIAVKMAVIFQDEGRDDESQKIHFSELDRKKEKEIRTLCRHHNDVIYISLLLKELLSLNFSLIYVNSVFRFCFIGIMLSSVSNKLFLLVIKSNIELMDFQNLNPFNVRLNLLSGNLLPMTDNSSFPVLWKIYSAIVWLFELVYTVTLMAAFFVVPKEKSLNDGVLAFITVLESGLIVVRIHTTQTTLLQQIIRKMNEILNIDNKNIKNIVITNLKPMETPFKLYFVCGTFAVFVWFCLAFSLVFEKDTFYYVDFKSPAVYSKEPFSINIFLLGSVIITISNVYIFLKKVSVDVYTIHLISLVTAQYQYIASKLVLLFQNSNQQDNSGFSENNFGVQNFSLKKEIKNLCQQHNTIIQ</sequence>
<organism evidence="3">
    <name type="scientific">Acromyrmex echinatior</name>
    <name type="common">Panamanian leafcutter ant</name>
    <name type="synonym">Acromyrmex octospinosus echinatior</name>
    <dbReference type="NCBI Taxonomy" id="103372"/>
    <lineage>
        <taxon>Eukaryota</taxon>
        <taxon>Metazoa</taxon>
        <taxon>Ecdysozoa</taxon>
        <taxon>Arthropoda</taxon>
        <taxon>Hexapoda</taxon>
        <taxon>Insecta</taxon>
        <taxon>Pterygota</taxon>
        <taxon>Neoptera</taxon>
        <taxon>Endopterygota</taxon>
        <taxon>Hymenoptera</taxon>
        <taxon>Apocrita</taxon>
        <taxon>Aculeata</taxon>
        <taxon>Formicoidea</taxon>
        <taxon>Formicidae</taxon>
        <taxon>Myrmicinae</taxon>
        <taxon>Acromyrmex</taxon>
    </lineage>
</organism>
<feature type="transmembrane region" description="Helical" evidence="1">
    <location>
        <begin position="267"/>
        <end position="289"/>
    </location>
</feature>
<protein>
    <submittedName>
        <fullName evidence="2">Uncharacterized protein</fullName>
    </submittedName>
</protein>
<name>F4W4D7_ACREC</name>
<feature type="transmembrane region" description="Helical" evidence="1">
    <location>
        <begin position="434"/>
        <end position="455"/>
    </location>
</feature>
<proteinExistence type="predicted"/>
<evidence type="ECO:0000313" key="3">
    <source>
        <dbReference type="Proteomes" id="UP000007755"/>
    </source>
</evidence>
<feature type="transmembrane region" description="Helical" evidence="1">
    <location>
        <begin position="68"/>
        <end position="85"/>
    </location>
</feature>
<evidence type="ECO:0000256" key="1">
    <source>
        <dbReference type="SAM" id="Phobius"/>
    </source>
</evidence>